<dbReference type="InterPro" id="IPR029058">
    <property type="entry name" value="AB_hydrolase_fold"/>
</dbReference>
<dbReference type="Gene3D" id="3.40.50.1820">
    <property type="entry name" value="alpha/beta hydrolase"/>
    <property type="match status" value="1"/>
</dbReference>
<name>A0ABR7PEB8_9FIRM</name>
<dbReference type="RefSeq" id="WP_187559189.1">
    <property type="nucleotide sequence ID" value="NZ_JACRTP010000008.1"/>
</dbReference>
<comment type="caution">
    <text evidence="1">The sequence shown here is derived from an EMBL/GenBank/DDBJ whole genome shotgun (WGS) entry which is preliminary data.</text>
</comment>
<dbReference type="EMBL" id="JACRTP010000008">
    <property type="protein sequence ID" value="MBC8629765.1"/>
    <property type="molecule type" value="Genomic_DNA"/>
</dbReference>
<evidence type="ECO:0000313" key="1">
    <source>
        <dbReference type="EMBL" id="MBC8629765.1"/>
    </source>
</evidence>
<gene>
    <name evidence="1" type="ORF">H8712_14350</name>
</gene>
<proteinExistence type="predicted"/>
<dbReference type="Proteomes" id="UP000661649">
    <property type="component" value="Unassembled WGS sequence"/>
</dbReference>
<accession>A0ABR7PEB8</accession>
<protein>
    <submittedName>
        <fullName evidence="1">Esterase</fullName>
    </submittedName>
</protein>
<reference evidence="1 2" key="1">
    <citation type="submission" date="2020-08" db="EMBL/GenBank/DDBJ databases">
        <title>Genome public.</title>
        <authorList>
            <person name="Liu C."/>
            <person name="Sun Q."/>
        </authorList>
    </citation>
    <scope>NUCLEOTIDE SEQUENCE [LARGE SCALE GENOMIC DNA]</scope>
    <source>
        <strain evidence="1 2">3_YM_SP_D4_24.mj</strain>
    </source>
</reference>
<organism evidence="1 2">
    <name type="scientific">Blautia stercoris</name>
    <dbReference type="NCBI Taxonomy" id="871664"/>
    <lineage>
        <taxon>Bacteria</taxon>
        <taxon>Bacillati</taxon>
        <taxon>Bacillota</taxon>
        <taxon>Clostridia</taxon>
        <taxon>Lachnospirales</taxon>
        <taxon>Lachnospiraceae</taxon>
        <taxon>Blautia</taxon>
    </lineage>
</organism>
<dbReference type="SUPFAM" id="SSF53474">
    <property type="entry name" value="alpha/beta-Hydrolases"/>
    <property type="match status" value="1"/>
</dbReference>
<sequence length="208" mass="23484">MKLYKYGNPESNIVLIQPVGDHNLNEILNQVERIKTNTKKEIQMLAIKVDNWNQELSPWKAPAVFGKEAFGEGALNLLTEILKLCSDKNKKYYLGGYSLAGLFSLWACCQSGKFAGIAAASPSVWFPGFLTYLEENEVKSPCIYLSLGDKEEKTKNAMLSKVGDNIREVEKIMKENKVKCILEWNQGNHFKEAGERTAKAFSWVIINQ</sequence>
<evidence type="ECO:0000313" key="2">
    <source>
        <dbReference type="Proteomes" id="UP000661649"/>
    </source>
</evidence>
<keyword evidence="2" id="KW-1185">Reference proteome</keyword>